<feature type="compositionally biased region" description="Polar residues" evidence="1">
    <location>
        <begin position="57"/>
        <end position="91"/>
    </location>
</feature>
<dbReference type="EMBL" id="VCAU01000063">
    <property type="protein sequence ID" value="KAF9887325.1"/>
    <property type="molecule type" value="Genomic_DNA"/>
</dbReference>
<gene>
    <name evidence="2" type="ORF">FE257_010320</name>
</gene>
<dbReference type="Proteomes" id="UP001194746">
    <property type="component" value="Unassembled WGS sequence"/>
</dbReference>
<evidence type="ECO:0000313" key="3">
    <source>
        <dbReference type="Proteomes" id="UP001194746"/>
    </source>
</evidence>
<evidence type="ECO:0000313" key="2">
    <source>
        <dbReference type="EMBL" id="KAF9887325.1"/>
    </source>
</evidence>
<keyword evidence="3" id="KW-1185">Reference proteome</keyword>
<feature type="region of interest" description="Disordered" evidence="1">
    <location>
        <begin position="20"/>
        <end position="102"/>
    </location>
</feature>
<dbReference type="AlphaFoldDB" id="A0AAD4CIU9"/>
<reference evidence="2" key="2">
    <citation type="submission" date="2020-02" db="EMBL/GenBank/DDBJ databases">
        <authorList>
            <person name="Gilchrist C.L.M."/>
            <person name="Chooi Y.-H."/>
        </authorList>
    </citation>
    <scope>NUCLEOTIDE SEQUENCE</scope>
    <source>
        <strain evidence="2">MST-FP2251</strain>
    </source>
</reference>
<reference evidence="2" key="1">
    <citation type="journal article" date="2019" name="Beilstein J. Org. Chem.">
        <title>Nanangenines: drimane sesquiterpenoids as the dominant metabolite cohort of a novel Australian fungus, Aspergillus nanangensis.</title>
        <authorList>
            <person name="Lacey H.J."/>
            <person name="Gilchrist C.L.M."/>
            <person name="Crombie A."/>
            <person name="Kalaitzis J.A."/>
            <person name="Vuong D."/>
            <person name="Rutledge P.J."/>
            <person name="Turner P."/>
            <person name="Pitt J.I."/>
            <person name="Lacey E."/>
            <person name="Chooi Y.H."/>
            <person name="Piggott A.M."/>
        </authorList>
    </citation>
    <scope>NUCLEOTIDE SEQUENCE</scope>
    <source>
        <strain evidence="2">MST-FP2251</strain>
    </source>
</reference>
<organism evidence="2 3">
    <name type="scientific">Aspergillus nanangensis</name>
    <dbReference type="NCBI Taxonomy" id="2582783"/>
    <lineage>
        <taxon>Eukaryota</taxon>
        <taxon>Fungi</taxon>
        <taxon>Dikarya</taxon>
        <taxon>Ascomycota</taxon>
        <taxon>Pezizomycotina</taxon>
        <taxon>Eurotiomycetes</taxon>
        <taxon>Eurotiomycetidae</taxon>
        <taxon>Eurotiales</taxon>
        <taxon>Aspergillaceae</taxon>
        <taxon>Aspergillus</taxon>
        <taxon>Aspergillus subgen. Circumdati</taxon>
    </lineage>
</organism>
<sequence length="648" mass="72603">MDSSSSEDINAAEGLFLLSRAGRKLDTNDNRSVKSSDSTILMDDDDRMDIENDIERQSSAPNSSKQRPPNCNASRNNAHPNNIDSAVSCQPTPLPQSEHRVPEIDPERNLQAYLIRQQLMVGIPPEDIIPMRGQRRGQPAITRTNQPTLLRITENGIVAPDIPPARFTGVIPPLPMNAILARPPAPTNRVTPDPASVVQTRCIDRMLPRIPRSNPAEPAIPLDRLGGQPTWAHEIPRIADFTPAPRPEAGTLLPSVNELLGGATPGPVARDPFIQGADNHSGDDLTSPPPAVDGAFETISTLSSRNNRTGLEIEVRKHAAKKPFNILQSVIENPELTMMLTDHLEPHDITNLMVAAKPFNTFMATHEGVLIAQKANKEAPESAQTFPAACYPSLCKAANHPVADPNVPLSPSPSLRWLSMILYRENAVNKIMDLMDAAGQPLPTPCRYAIKKFWFLMDIPDNKRREWTIQNENMWQDIDIFYAIYFIVRIDLLMRTKFKNRTGGLRRLIMAQPSLSFLVDVLNGKALHTHLDTLRSFVRWQYKPESHEREWSAFGVPSGQVGLLQYEGYGRDGERAVRFTRPDECILMEVDRRQMDLERMYVDIFLYQEVEKYCIGSLENRTWVEEVRIAARGAKPADWLKAGQVSLE</sequence>
<protein>
    <submittedName>
        <fullName evidence="2">Uncharacterized protein</fullName>
    </submittedName>
</protein>
<comment type="caution">
    <text evidence="2">The sequence shown here is derived from an EMBL/GenBank/DDBJ whole genome shotgun (WGS) entry which is preliminary data.</text>
</comment>
<proteinExistence type="predicted"/>
<accession>A0AAD4CIU9</accession>
<name>A0AAD4CIU9_ASPNN</name>
<evidence type="ECO:0000256" key="1">
    <source>
        <dbReference type="SAM" id="MobiDB-lite"/>
    </source>
</evidence>
<feature type="compositionally biased region" description="Basic and acidic residues" evidence="1">
    <location>
        <begin position="23"/>
        <end position="34"/>
    </location>
</feature>